<sequence length="392" mass="43407">MPLLRLHSHPQSFISASRIAPSVVTDIVQSINKSWVQSMNRGMMVITFKGCVKFVQTLCRLTVPGVSVPPGSKDKVPPKSSRSRDKKMTPDADPPTLDDVNLLYQFFDQSTKLIVLTGAGISTESGIPDYRSPNGAYSSGFRPITHQEFTRSSRAQRRYWARSYAGWRRFTAAQPNAAHFALASLEKICKINCMITQNVDRLHHRAGSNPLEIHGNVYTVVCLDCGFSFCRNLFQDKVKVLNPKWAAAIESLDYGIPRSDKSFGMKQRPDGDIEIDEKFWEEDFNIPTCEKCNGVLKPDVVFFGDNVPKNRADKAMEAARKCDAFLVLGSSLMTMSAYRLVRAAHEAGAAAAIVNVGVTRADNFVPLKIKARLGEILPRVLAMGSLSVPALH</sequence>
<keyword evidence="2 5" id="KW-0479">Metal-binding</keyword>
<comment type="subcellular location">
    <subcellularLocation>
        <location evidence="5">Mitochondrion matrix</location>
    </subcellularLocation>
</comment>
<feature type="compositionally biased region" description="Basic and acidic residues" evidence="7">
    <location>
        <begin position="72"/>
        <end position="90"/>
    </location>
</feature>
<feature type="binding site" evidence="5 6">
    <location>
        <position position="289"/>
    </location>
    <ligand>
        <name>Zn(2+)</name>
        <dbReference type="ChEBI" id="CHEBI:29105"/>
    </ligand>
</feature>
<reference evidence="10" key="1">
    <citation type="submission" date="2016-04" db="EMBL/GenBank/DDBJ databases">
        <title>Cephalotus genome sequencing.</title>
        <authorList>
            <person name="Fukushima K."/>
            <person name="Hasebe M."/>
            <person name="Fang X."/>
        </authorList>
    </citation>
    <scope>NUCLEOTIDE SEQUENCE [LARGE SCALE GENOMIC DNA]</scope>
    <source>
        <strain evidence="10">cv. St1</strain>
    </source>
</reference>
<dbReference type="GO" id="GO:0005759">
    <property type="term" value="C:mitochondrial matrix"/>
    <property type="evidence" value="ECO:0007669"/>
    <property type="project" value="UniProtKB-SubCell"/>
</dbReference>
<feature type="binding site" evidence="5 6">
    <location>
        <position position="292"/>
    </location>
    <ligand>
        <name>Zn(2+)</name>
        <dbReference type="ChEBI" id="CHEBI:29105"/>
    </ligand>
</feature>
<dbReference type="PANTHER" id="PTHR11085">
    <property type="entry name" value="NAD-DEPENDENT PROTEIN DEACYLASE SIRTUIN-5, MITOCHONDRIAL-RELATED"/>
    <property type="match status" value="1"/>
</dbReference>
<comment type="function">
    <text evidence="5">NAD-dependent protein deacylase. Catalyzes the NAD-dependent hydrolysis of acyl groups from lysine residues.</text>
</comment>
<dbReference type="InterPro" id="IPR026587">
    <property type="entry name" value="Sirtuin_class_II"/>
</dbReference>
<dbReference type="OrthoDB" id="424302at2759"/>
<dbReference type="InterPro" id="IPR003000">
    <property type="entry name" value="Sirtuin"/>
</dbReference>
<evidence type="ECO:0000313" key="9">
    <source>
        <dbReference type="EMBL" id="GAV69126.1"/>
    </source>
</evidence>
<keyword evidence="1 5" id="KW-0808">Transferase</keyword>
<feature type="active site" description="Proton acceptor" evidence="5 6">
    <location>
        <position position="214"/>
    </location>
</feature>
<feature type="binding site" evidence="5 6">
    <location>
        <position position="222"/>
    </location>
    <ligand>
        <name>Zn(2+)</name>
        <dbReference type="ChEBI" id="CHEBI:29105"/>
    </ligand>
</feature>
<proteinExistence type="inferred from homology"/>
<comment type="catalytic activity">
    <reaction evidence="5">
        <text>N(6)-acetyl-L-lysyl-[protein] + NAD(+) + H2O = 2''-O-acetyl-ADP-D-ribose + nicotinamide + L-lysyl-[protein]</text>
        <dbReference type="Rhea" id="RHEA:43636"/>
        <dbReference type="Rhea" id="RHEA-COMP:9752"/>
        <dbReference type="Rhea" id="RHEA-COMP:10731"/>
        <dbReference type="ChEBI" id="CHEBI:15377"/>
        <dbReference type="ChEBI" id="CHEBI:17154"/>
        <dbReference type="ChEBI" id="CHEBI:29969"/>
        <dbReference type="ChEBI" id="CHEBI:57540"/>
        <dbReference type="ChEBI" id="CHEBI:61930"/>
        <dbReference type="ChEBI" id="CHEBI:83767"/>
        <dbReference type="EC" id="2.3.1.286"/>
    </reaction>
</comment>
<evidence type="ECO:0000259" key="8">
    <source>
        <dbReference type="PROSITE" id="PS50305"/>
    </source>
</evidence>
<dbReference type="Pfam" id="PF02146">
    <property type="entry name" value="SIR2"/>
    <property type="match status" value="1"/>
</dbReference>
<accession>A0A1Q3BM64</accession>
<evidence type="ECO:0000256" key="4">
    <source>
        <dbReference type="ARBA" id="ARBA00023027"/>
    </source>
</evidence>
<organism evidence="9 10">
    <name type="scientific">Cephalotus follicularis</name>
    <name type="common">Albany pitcher plant</name>
    <dbReference type="NCBI Taxonomy" id="3775"/>
    <lineage>
        <taxon>Eukaryota</taxon>
        <taxon>Viridiplantae</taxon>
        <taxon>Streptophyta</taxon>
        <taxon>Embryophyta</taxon>
        <taxon>Tracheophyta</taxon>
        <taxon>Spermatophyta</taxon>
        <taxon>Magnoliopsida</taxon>
        <taxon>eudicotyledons</taxon>
        <taxon>Gunneridae</taxon>
        <taxon>Pentapetalae</taxon>
        <taxon>rosids</taxon>
        <taxon>fabids</taxon>
        <taxon>Oxalidales</taxon>
        <taxon>Cephalotaceae</taxon>
        <taxon>Cephalotus</taxon>
    </lineage>
</organism>
<keyword evidence="10" id="KW-1185">Reference proteome</keyword>
<evidence type="ECO:0000256" key="7">
    <source>
        <dbReference type="SAM" id="MobiDB-lite"/>
    </source>
</evidence>
<comment type="cofactor">
    <cofactor evidence="5">
        <name>Zn(2+)</name>
        <dbReference type="ChEBI" id="CHEBI:29105"/>
    </cofactor>
    <text evidence="5">Binds 1 zinc ion per subunit.</text>
</comment>
<comment type="caution">
    <text evidence="5">Lacks conserved residue(s) required for the propagation of feature annotation.</text>
</comment>
<dbReference type="FunCoup" id="A0A1Q3BM64">
    <property type="interactions" value="1951"/>
</dbReference>
<dbReference type="Proteomes" id="UP000187406">
    <property type="component" value="Unassembled WGS sequence"/>
</dbReference>
<keyword evidence="4 5" id="KW-0520">NAD</keyword>
<dbReference type="PROSITE" id="PS50305">
    <property type="entry name" value="SIRTUIN"/>
    <property type="match status" value="1"/>
</dbReference>
<evidence type="ECO:0000313" key="10">
    <source>
        <dbReference type="Proteomes" id="UP000187406"/>
    </source>
</evidence>
<dbReference type="GO" id="GO:0070403">
    <property type="term" value="F:NAD+ binding"/>
    <property type="evidence" value="ECO:0007669"/>
    <property type="project" value="UniProtKB-UniRule"/>
</dbReference>
<evidence type="ECO:0000256" key="6">
    <source>
        <dbReference type="PROSITE-ProRule" id="PRU00236"/>
    </source>
</evidence>
<evidence type="ECO:0000256" key="3">
    <source>
        <dbReference type="ARBA" id="ARBA00022833"/>
    </source>
</evidence>
<dbReference type="EMBL" id="BDDD01000691">
    <property type="protein sequence ID" value="GAV69126.1"/>
    <property type="molecule type" value="Genomic_DNA"/>
</dbReference>
<dbReference type="InterPro" id="IPR050134">
    <property type="entry name" value="NAD-dep_sirtuin_deacylases"/>
</dbReference>
<dbReference type="InParanoid" id="A0A1Q3BM64"/>
<protein>
    <recommendedName>
        <fullName evidence="5">NAD-dependent protein deacylase</fullName>
        <ecNumber evidence="5">2.3.1.-</ecNumber>
    </recommendedName>
    <alternativeName>
        <fullName evidence="5">Regulatory protein SIR2 homolog</fullName>
    </alternativeName>
</protein>
<feature type="binding site" evidence="5 6">
    <location>
        <position position="225"/>
    </location>
    <ligand>
        <name>Zn(2+)</name>
        <dbReference type="ChEBI" id="CHEBI:29105"/>
    </ligand>
</feature>
<evidence type="ECO:0000256" key="2">
    <source>
        <dbReference type="ARBA" id="ARBA00022723"/>
    </source>
</evidence>
<keyword evidence="3 5" id="KW-0862">Zinc</keyword>
<feature type="binding site" evidence="5">
    <location>
        <begin position="355"/>
        <end position="357"/>
    </location>
    <ligand>
        <name>NAD(+)</name>
        <dbReference type="ChEBI" id="CHEBI:57540"/>
    </ligand>
</feature>
<dbReference type="AlphaFoldDB" id="A0A1Q3BM64"/>
<keyword evidence="5" id="KW-0496">Mitochondrion</keyword>
<dbReference type="PANTHER" id="PTHR11085:SF10">
    <property type="entry name" value="NAD-DEPENDENT PROTEIN DEACYLASE SIRTUIN-5, MITOCHONDRIAL-RELATED"/>
    <property type="match status" value="1"/>
</dbReference>
<feature type="domain" description="Deacetylase sirtuin-type" evidence="8">
    <location>
        <begin position="93"/>
        <end position="392"/>
    </location>
</feature>
<dbReference type="GO" id="GO:0008270">
    <property type="term" value="F:zinc ion binding"/>
    <property type="evidence" value="ECO:0007669"/>
    <property type="project" value="UniProtKB-UniRule"/>
</dbReference>
<dbReference type="InterPro" id="IPR026591">
    <property type="entry name" value="Sirtuin_cat_small_dom_sf"/>
</dbReference>
<evidence type="ECO:0000256" key="1">
    <source>
        <dbReference type="ARBA" id="ARBA00022679"/>
    </source>
</evidence>
<feature type="binding site" evidence="5">
    <location>
        <position position="373"/>
    </location>
    <ligand>
        <name>NAD(+)</name>
        <dbReference type="ChEBI" id="CHEBI:57540"/>
    </ligand>
</feature>
<comment type="caution">
    <text evidence="9">The sequence shown here is derived from an EMBL/GenBank/DDBJ whole genome shotgun (WGS) entry which is preliminary data.</text>
</comment>
<dbReference type="SUPFAM" id="SSF52467">
    <property type="entry name" value="DHS-like NAD/FAD-binding domain"/>
    <property type="match status" value="1"/>
</dbReference>
<dbReference type="Gene3D" id="3.40.50.1220">
    <property type="entry name" value="TPP-binding domain"/>
    <property type="match status" value="1"/>
</dbReference>
<feature type="region of interest" description="Disordered" evidence="7">
    <location>
        <begin position="69"/>
        <end position="94"/>
    </location>
</feature>
<dbReference type="EC" id="2.3.1.-" evidence="5"/>
<dbReference type="HAMAP" id="MF_01967">
    <property type="entry name" value="Sirtuin_ClassII"/>
    <property type="match status" value="1"/>
</dbReference>
<dbReference type="STRING" id="3775.A0A1Q3BM64"/>
<gene>
    <name evidence="9" type="ORF">CFOL_v3_12627</name>
</gene>
<dbReference type="CDD" id="cd01409">
    <property type="entry name" value="SIRT4"/>
    <property type="match status" value="1"/>
</dbReference>
<feature type="binding site" evidence="5">
    <location>
        <begin position="329"/>
        <end position="331"/>
    </location>
    <ligand>
        <name>NAD(+)</name>
        <dbReference type="ChEBI" id="CHEBI:57540"/>
    </ligand>
</feature>
<dbReference type="InterPro" id="IPR026590">
    <property type="entry name" value="Ssirtuin_cat_dom"/>
</dbReference>
<feature type="binding site" evidence="5">
    <location>
        <begin position="197"/>
        <end position="200"/>
    </location>
    <ligand>
        <name>NAD(+)</name>
        <dbReference type="ChEBI" id="CHEBI:57540"/>
    </ligand>
</feature>
<comment type="similarity">
    <text evidence="5">Belongs to the sirtuin family. Class II subfamily.</text>
</comment>
<dbReference type="InterPro" id="IPR029035">
    <property type="entry name" value="DHS-like_NAD/FAD-binding_dom"/>
</dbReference>
<evidence type="ECO:0000256" key="5">
    <source>
        <dbReference type="HAMAP-Rule" id="MF_03161"/>
    </source>
</evidence>
<dbReference type="Gene3D" id="3.30.1600.10">
    <property type="entry name" value="SIR2/SIRT2 'Small Domain"/>
    <property type="match status" value="1"/>
</dbReference>
<name>A0A1Q3BM64_CEPFO</name>
<dbReference type="GO" id="GO:0017136">
    <property type="term" value="F:histone deacetylase activity, NAD-dependent"/>
    <property type="evidence" value="ECO:0007669"/>
    <property type="project" value="TreeGrafter"/>
</dbReference>